<name>A0A1H0A3N2_9BACT</name>
<organism evidence="5 6">
    <name type="scientific">Desulfonauticus submarinus</name>
    <dbReference type="NCBI Taxonomy" id="206665"/>
    <lineage>
        <taxon>Bacteria</taxon>
        <taxon>Pseudomonadati</taxon>
        <taxon>Thermodesulfobacteriota</taxon>
        <taxon>Desulfovibrionia</taxon>
        <taxon>Desulfovibrionales</taxon>
        <taxon>Desulfonauticaceae</taxon>
        <taxon>Desulfonauticus</taxon>
    </lineage>
</organism>
<dbReference type="SUPFAM" id="SSF53850">
    <property type="entry name" value="Periplasmic binding protein-like II"/>
    <property type="match status" value="1"/>
</dbReference>
<dbReference type="GO" id="GO:0009234">
    <property type="term" value="P:menaquinone biosynthetic process"/>
    <property type="evidence" value="ECO:0007669"/>
    <property type="project" value="UniProtKB-UniRule"/>
</dbReference>
<dbReference type="InterPro" id="IPR030868">
    <property type="entry name" value="MqnA"/>
</dbReference>
<dbReference type="STRING" id="206665.SAMN04488516_101267"/>
<keyword evidence="2 4" id="KW-0474">Menaquinone biosynthesis</keyword>
<proteinExistence type="inferred from homology"/>
<keyword evidence="6" id="KW-1185">Reference proteome</keyword>
<dbReference type="PANTHER" id="PTHR37690:SF1">
    <property type="entry name" value="CHORISMATE DEHYDRATASE"/>
    <property type="match status" value="1"/>
</dbReference>
<gene>
    <name evidence="4" type="primary">mqnA</name>
    <name evidence="5" type="ORF">SAMN04488516_101267</name>
</gene>
<dbReference type="OrthoDB" id="9810112at2"/>
<evidence type="ECO:0000256" key="4">
    <source>
        <dbReference type="HAMAP-Rule" id="MF_00995"/>
    </source>
</evidence>
<comment type="function">
    <text evidence="4">Catalyzes the dehydration of chorismate into 3-[(1-carboxyvinyl)oxy]benzoate, a step in the biosynthesis of menaquinone (MK, vitamin K2).</text>
</comment>
<keyword evidence="3 4" id="KW-0456">Lyase</keyword>
<comment type="catalytic activity">
    <reaction evidence="4">
        <text>chorismate = 3-[(1-carboxyvinyl)-oxy]benzoate + H2O</text>
        <dbReference type="Rhea" id="RHEA:40051"/>
        <dbReference type="ChEBI" id="CHEBI:15377"/>
        <dbReference type="ChEBI" id="CHEBI:29748"/>
        <dbReference type="ChEBI" id="CHEBI:76981"/>
        <dbReference type="EC" id="4.2.1.151"/>
    </reaction>
</comment>
<evidence type="ECO:0000313" key="6">
    <source>
        <dbReference type="Proteomes" id="UP000199602"/>
    </source>
</evidence>
<evidence type="ECO:0000256" key="3">
    <source>
        <dbReference type="ARBA" id="ARBA00023239"/>
    </source>
</evidence>
<dbReference type="UniPathway" id="UPA00079"/>
<dbReference type="AlphaFoldDB" id="A0A1H0A3N2"/>
<protein>
    <recommendedName>
        <fullName evidence="4">Chorismate dehydratase</fullName>
        <ecNumber evidence="4">4.2.1.151</ecNumber>
    </recommendedName>
    <alternativeName>
        <fullName evidence="4">Menaquinone biosynthetic enzyme MqnA</fullName>
    </alternativeName>
</protein>
<dbReference type="Proteomes" id="UP000199602">
    <property type="component" value="Unassembled WGS sequence"/>
</dbReference>
<dbReference type="Gene3D" id="3.40.190.10">
    <property type="entry name" value="Periplasmic binding protein-like II"/>
    <property type="match status" value="2"/>
</dbReference>
<comment type="similarity">
    <text evidence="4">Belongs to the MqnA/MqnD family. MqnA subfamily.</text>
</comment>
<dbReference type="RefSeq" id="WP_092062202.1">
    <property type="nucleotide sequence ID" value="NZ_FNIN01000001.1"/>
</dbReference>
<sequence length="287" mass="34292">MVKNTACQDIELKSKKLKIGQISYLNIWPFFYYLKREPFKFSIKYVKNHPSALNKLLFQDELDLAPASSFEYLIHSDRYLLFPNLSISAKEAVQSVLLCSNLPLDSFKKKKNPIVYLSQASASSINLLKILWNFYWKLPEPKWTFVKPGETKNFPFLEIGDFALNIYYKQKNNFYIYDLAHEWFKFTNLPFVFALWIINKNLFFIKKELIYFLYETLIKSKHLLKIEKKHLLQKTKTKFSFDLNVISNYWDLMDYNLDKEHKASLILFAHYLEKMKIIEGIPTLQWI</sequence>
<accession>A0A1H0A3N2</accession>
<dbReference type="Pfam" id="PF02621">
    <property type="entry name" value="VitK2_biosynth"/>
    <property type="match status" value="1"/>
</dbReference>
<evidence type="ECO:0000256" key="1">
    <source>
        <dbReference type="ARBA" id="ARBA00004863"/>
    </source>
</evidence>
<reference evidence="5 6" key="1">
    <citation type="submission" date="2016-10" db="EMBL/GenBank/DDBJ databases">
        <authorList>
            <person name="de Groot N.N."/>
        </authorList>
    </citation>
    <scope>NUCLEOTIDE SEQUENCE [LARGE SCALE GENOMIC DNA]</scope>
    <source>
        <strain evidence="5 6">DSM 15269</strain>
    </source>
</reference>
<dbReference type="CDD" id="cd13634">
    <property type="entry name" value="PBP2_Sco4506"/>
    <property type="match status" value="1"/>
</dbReference>
<dbReference type="EC" id="4.2.1.151" evidence="4"/>
<dbReference type="InterPro" id="IPR003773">
    <property type="entry name" value="Menaquinone_biosynth"/>
</dbReference>
<dbReference type="EMBL" id="FNIN01000001">
    <property type="protein sequence ID" value="SDN28017.1"/>
    <property type="molecule type" value="Genomic_DNA"/>
</dbReference>
<evidence type="ECO:0000313" key="5">
    <source>
        <dbReference type="EMBL" id="SDN28017.1"/>
    </source>
</evidence>
<comment type="pathway">
    <text evidence="1 4">Quinol/quinone metabolism; menaquinone biosynthesis.</text>
</comment>
<dbReference type="GO" id="GO:0016836">
    <property type="term" value="F:hydro-lyase activity"/>
    <property type="evidence" value="ECO:0007669"/>
    <property type="project" value="UniProtKB-UniRule"/>
</dbReference>
<evidence type="ECO:0000256" key="2">
    <source>
        <dbReference type="ARBA" id="ARBA00022428"/>
    </source>
</evidence>
<dbReference type="PANTHER" id="PTHR37690">
    <property type="entry name" value="CHORISMATE DEHYDRATASE"/>
    <property type="match status" value="1"/>
</dbReference>
<dbReference type="HAMAP" id="MF_00995">
    <property type="entry name" value="MqnA"/>
    <property type="match status" value="1"/>
</dbReference>